<feature type="region of interest" description="Disordered" evidence="5">
    <location>
        <begin position="1"/>
        <end position="31"/>
    </location>
</feature>
<feature type="transmembrane region" description="Helical" evidence="6">
    <location>
        <begin position="46"/>
        <end position="66"/>
    </location>
</feature>
<reference evidence="7" key="1">
    <citation type="submission" date="2023-01" db="EMBL/GenBank/DDBJ databases">
        <authorList>
            <person name="Van Ghelder C."/>
            <person name="Rancurel C."/>
        </authorList>
    </citation>
    <scope>NUCLEOTIDE SEQUENCE</scope>
    <source>
        <strain evidence="7">CNCM I-4278</strain>
    </source>
</reference>
<evidence type="ECO:0000256" key="3">
    <source>
        <dbReference type="ARBA" id="ARBA00022989"/>
    </source>
</evidence>
<comment type="caution">
    <text evidence="7">The sequence shown here is derived from an EMBL/GenBank/DDBJ whole genome shotgun (WGS) entry which is preliminary data.</text>
</comment>
<proteinExistence type="predicted"/>
<feature type="transmembrane region" description="Helical" evidence="6">
    <location>
        <begin position="186"/>
        <end position="206"/>
    </location>
</feature>
<dbReference type="Proteomes" id="UP001152607">
    <property type="component" value="Unassembled WGS sequence"/>
</dbReference>
<dbReference type="AlphaFoldDB" id="A0A9W4XLG3"/>
<feature type="transmembrane region" description="Helical" evidence="6">
    <location>
        <begin position="154"/>
        <end position="174"/>
    </location>
</feature>
<feature type="transmembrane region" description="Helical" evidence="6">
    <location>
        <begin position="333"/>
        <end position="354"/>
    </location>
</feature>
<keyword evidence="3 6" id="KW-1133">Transmembrane helix</keyword>
<comment type="subcellular location">
    <subcellularLocation>
        <location evidence="1">Membrane</location>
        <topology evidence="1">Multi-pass membrane protein</topology>
    </subcellularLocation>
</comment>
<name>A0A9W4XLG3_9PLEO</name>
<evidence type="ECO:0000256" key="6">
    <source>
        <dbReference type="SAM" id="Phobius"/>
    </source>
</evidence>
<accession>A0A9W4XLG3</accession>
<dbReference type="EMBL" id="CAOQHR010000003">
    <property type="protein sequence ID" value="CAI6332870.1"/>
    <property type="molecule type" value="Genomic_DNA"/>
</dbReference>
<evidence type="ECO:0000256" key="5">
    <source>
        <dbReference type="SAM" id="MobiDB-lite"/>
    </source>
</evidence>
<keyword evidence="4 6" id="KW-0472">Membrane</keyword>
<protein>
    <recommendedName>
        <fullName evidence="9">Malic acid transport protein</fullName>
    </recommendedName>
</protein>
<organism evidence="7 8">
    <name type="scientific">Periconia digitata</name>
    <dbReference type="NCBI Taxonomy" id="1303443"/>
    <lineage>
        <taxon>Eukaryota</taxon>
        <taxon>Fungi</taxon>
        <taxon>Dikarya</taxon>
        <taxon>Ascomycota</taxon>
        <taxon>Pezizomycotina</taxon>
        <taxon>Dothideomycetes</taxon>
        <taxon>Pleosporomycetidae</taxon>
        <taxon>Pleosporales</taxon>
        <taxon>Massarineae</taxon>
        <taxon>Periconiaceae</taxon>
        <taxon>Periconia</taxon>
    </lineage>
</organism>
<feature type="transmembrane region" description="Helical" evidence="6">
    <location>
        <begin position="258"/>
        <end position="279"/>
    </location>
</feature>
<feature type="compositionally biased region" description="Basic and acidic residues" evidence="5">
    <location>
        <begin position="19"/>
        <end position="31"/>
    </location>
</feature>
<evidence type="ECO:0008006" key="9">
    <source>
        <dbReference type="Google" id="ProtNLM"/>
    </source>
</evidence>
<evidence type="ECO:0000256" key="2">
    <source>
        <dbReference type="ARBA" id="ARBA00022692"/>
    </source>
</evidence>
<feature type="transmembrane region" description="Helical" evidence="6">
    <location>
        <begin position="218"/>
        <end position="237"/>
    </location>
</feature>
<feature type="transmembrane region" description="Helical" evidence="6">
    <location>
        <begin position="123"/>
        <end position="148"/>
    </location>
</feature>
<dbReference type="InterPro" id="IPR030185">
    <property type="entry name" value="Mae1"/>
</dbReference>
<keyword evidence="2 6" id="KW-0812">Transmembrane</keyword>
<dbReference type="PANTHER" id="PTHR31162">
    <property type="entry name" value="MALIC ACID TRANSPORT PROTEIN-RELATED"/>
    <property type="match status" value="1"/>
</dbReference>
<evidence type="ECO:0000256" key="1">
    <source>
        <dbReference type="ARBA" id="ARBA00004141"/>
    </source>
</evidence>
<gene>
    <name evidence="7" type="ORF">PDIGIT_LOCUS5903</name>
</gene>
<feature type="transmembrane region" description="Helical" evidence="6">
    <location>
        <begin position="299"/>
        <end position="321"/>
    </location>
</feature>
<evidence type="ECO:0000313" key="8">
    <source>
        <dbReference type="Proteomes" id="UP001152607"/>
    </source>
</evidence>
<sequence>MTSSTRQRRSHLPTVESNHGSESERLDKDNLHDPEKVTFRQRIKHFTFAWFAGTMATGGIATLLNAQPNQFTGLKTIGKVVFIYDLVLFVAFTAIISARFVMFRGTFMSALTHPTESLFIPTFFLSIVNIFDCIQAYAVPVCGTWLLVVQRIAFWIYLACTFLLAVGQYTYLFTAPPNRLTVQSMTPSWLLPIFPAMLTGTFASQIVSTQPEQHQATIIVAGITMQGLGWMVSFLMYGVYITRLMQYGLPEPKLRPGMFIAVGPPSFTGLALIGISTSVPSDYGVFAANQGMAEMMKQLALLLAIFIWALAFWFFCIALVATLQTVKQMSFKCVWYAMIFPNVGLTIALIQIGKQLLSPAIQWITSIMTIILIGLWLFVMVAHARAVVQKQVMMPGLDEDNDQYEDDNQ</sequence>
<dbReference type="OrthoDB" id="2901184at2759"/>
<feature type="compositionally biased region" description="Basic residues" evidence="5">
    <location>
        <begin position="1"/>
        <end position="11"/>
    </location>
</feature>
<dbReference type="GO" id="GO:0015140">
    <property type="term" value="F:malate transmembrane transporter activity"/>
    <property type="evidence" value="ECO:0007669"/>
    <property type="project" value="InterPro"/>
</dbReference>
<dbReference type="GO" id="GO:0016020">
    <property type="term" value="C:membrane"/>
    <property type="evidence" value="ECO:0007669"/>
    <property type="project" value="UniProtKB-SubCell"/>
</dbReference>
<dbReference type="Gene3D" id="1.50.10.150">
    <property type="entry name" value="Voltage-dependent anion channel"/>
    <property type="match status" value="1"/>
</dbReference>
<keyword evidence="8" id="KW-1185">Reference proteome</keyword>
<dbReference type="PANTHER" id="PTHR31162:SF0">
    <property type="entry name" value="MALIC ACID TRANSPORT PROTEIN"/>
    <property type="match status" value="1"/>
</dbReference>
<feature type="transmembrane region" description="Helical" evidence="6">
    <location>
        <begin position="81"/>
        <end position="102"/>
    </location>
</feature>
<evidence type="ECO:0000256" key="4">
    <source>
        <dbReference type="ARBA" id="ARBA00023136"/>
    </source>
</evidence>
<evidence type="ECO:0000313" key="7">
    <source>
        <dbReference type="EMBL" id="CAI6332870.1"/>
    </source>
</evidence>
<dbReference type="InterPro" id="IPR038665">
    <property type="entry name" value="Voltage-dep_anion_channel_sf"/>
</dbReference>
<dbReference type="Pfam" id="PF03595">
    <property type="entry name" value="SLAC1"/>
    <property type="match status" value="1"/>
</dbReference>
<dbReference type="InterPro" id="IPR004695">
    <property type="entry name" value="SLAC1/Mae1/Ssu1/TehA"/>
</dbReference>
<dbReference type="CDD" id="cd09317">
    <property type="entry name" value="TDT_Mae1_like"/>
    <property type="match status" value="1"/>
</dbReference>
<feature type="transmembrane region" description="Helical" evidence="6">
    <location>
        <begin position="360"/>
        <end position="384"/>
    </location>
</feature>